<keyword evidence="2" id="KW-1185">Reference proteome</keyword>
<sequence>MLAFRVHYLTGRVYAMDPTDRNRVEWPPHPERFFSALVAAAYQAAIPGAREALEWLERQRPPQIAAPPLAGERIIHGYVPVNDVEVPKKVRPEAFEEALGVLPTLRPKRPRPFPSGAIAGDATVYFVWPEVEPPAPIRARLHAIAANVTYLGSSMSLVAVDVVEEAPAPNYVPAPEGDVVMRVPFPGRLAELDHLFGLGERPRPGRWMRYRRLDGRGRPVEPARPVFGDFFPFRLKGRWPLAAALVLTDTVRTAVMSLADDPVPAILHGHHGGLHCAYVPLPFVGADHATGAVLGFAVLLPSGISWPERAAVYRALGRLRSLALPGGRVLEVEPVNNFQVGRTPYALTPWRWCRPARVWASVTPVVFDRFPRRRERAAEVLAESCRFVGLPAPRRVVVSPFSPLRGVPRSGDFQVNRRPGQPVRYVSHVVLEFDQDVEGPVLLGAGRYFGLGWFAPVPEAEEAAHA</sequence>
<dbReference type="Pfam" id="PF09609">
    <property type="entry name" value="Cas_GSU0054"/>
    <property type="match status" value="1"/>
</dbReference>
<dbReference type="Proteomes" id="UP000008915">
    <property type="component" value="Chromosome"/>
</dbReference>
<dbReference type="STRING" id="644966.Tmar_0941"/>
<dbReference type="KEGG" id="tmr:Tmar_0941"/>
<evidence type="ECO:0000313" key="1">
    <source>
        <dbReference type="EMBL" id="ADU51054.1"/>
    </source>
</evidence>
<evidence type="ECO:0000313" key="2">
    <source>
        <dbReference type="Proteomes" id="UP000008915"/>
    </source>
</evidence>
<protein>
    <submittedName>
        <fullName evidence="1">CRISPR-associated protein, GSU0054 family</fullName>
    </submittedName>
</protein>
<accession>E6SJC6</accession>
<reference evidence="1 2" key="1">
    <citation type="journal article" date="2010" name="Stand. Genomic Sci.">
        <title>Complete genome sequence of Thermaerobacter marianensis type strain (7p75a).</title>
        <authorList>
            <person name="Han C."/>
            <person name="Gu W."/>
            <person name="Zhang X."/>
            <person name="Lapidus A."/>
            <person name="Nolan M."/>
            <person name="Copeland A."/>
            <person name="Lucas S."/>
            <person name="Del Rio T.G."/>
            <person name="Tice H."/>
            <person name="Cheng J.F."/>
            <person name="Tapia R."/>
            <person name="Goodwin L."/>
            <person name="Pitluck S."/>
            <person name="Pagani I."/>
            <person name="Ivanova N."/>
            <person name="Mavromatis K."/>
            <person name="Mikhailova N."/>
            <person name="Pati A."/>
            <person name="Chen A."/>
            <person name="Palaniappan K."/>
            <person name="Land M."/>
            <person name="Hauser L."/>
            <person name="Chang Y.J."/>
            <person name="Jeffries C.D."/>
            <person name="Schneider S."/>
            <person name="Rohde M."/>
            <person name="Goker M."/>
            <person name="Pukall R."/>
            <person name="Woyke T."/>
            <person name="Bristow J."/>
            <person name="Eisen J.A."/>
            <person name="Markowitz V."/>
            <person name="Hugenholtz P."/>
            <person name="Kyrpides N.C."/>
            <person name="Klenk H.P."/>
            <person name="Detter J.C."/>
        </authorList>
    </citation>
    <scope>NUCLEOTIDE SEQUENCE [LARGE SCALE GENOMIC DNA]</scope>
    <source>
        <strain evidence="2">ATCC 700841 / DSM 12885 / JCM 10246 / 7p75a</strain>
    </source>
</reference>
<dbReference type="OrthoDB" id="128883at2"/>
<dbReference type="NCBIfam" id="TIGR02165">
    <property type="entry name" value="cas5_6_GSU0054"/>
    <property type="match status" value="1"/>
</dbReference>
<proteinExistence type="predicted"/>
<dbReference type="eggNOG" id="ENOG502Z97W">
    <property type="taxonomic scope" value="Bacteria"/>
</dbReference>
<name>E6SJC6_THEM7</name>
<dbReference type="EMBL" id="CP002344">
    <property type="protein sequence ID" value="ADU51054.1"/>
    <property type="molecule type" value="Genomic_DNA"/>
</dbReference>
<dbReference type="AlphaFoldDB" id="E6SJC6"/>
<organism evidence="1 2">
    <name type="scientific">Thermaerobacter marianensis (strain ATCC 700841 / DSM 12885 / JCM 10246 / 7p75a)</name>
    <dbReference type="NCBI Taxonomy" id="644966"/>
    <lineage>
        <taxon>Bacteria</taxon>
        <taxon>Bacillati</taxon>
        <taxon>Bacillota</taxon>
        <taxon>Clostridia</taxon>
        <taxon>Eubacteriales</taxon>
        <taxon>Clostridiales Family XVII. Incertae Sedis</taxon>
        <taxon>Thermaerobacter</taxon>
    </lineage>
</organism>
<dbReference type="InterPro" id="IPR019089">
    <property type="entry name" value="Cas_GSU0054"/>
</dbReference>
<reference evidence="2" key="2">
    <citation type="journal article" date="2010" name="Stand. Genomic Sci.">
        <title>Complete genome sequence of Thermaerobacter marianensis type strain (7p75aT).</title>
        <authorList>
            <person name="Han C."/>
            <person name="Gu W."/>
            <person name="Zhang X."/>
            <person name="Lapidus A."/>
            <person name="Nolan M."/>
            <person name="Copeland A."/>
            <person name="Lucas S."/>
            <person name="Glavina Del Rio T."/>
            <person name="Tice H."/>
            <person name="Cheng J."/>
            <person name="Tapia R."/>
            <person name="Goodwin L."/>
            <person name="Pitluck S."/>
            <person name="Pagani I."/>
            <person name="Ivanova N."/>
            <person name="Mavromatis K."/>
            <person name="Mikhailova N."/>
            <person name="Pati A."/>
            <person name="Chen A."/>
            <person name="Palaniappan K."/>
            <person name="Land M."/>
            <person name="Hauser L."/>
            <person name="Chang Y."/>
            <person name="Jeffries C."/>
            <person name="Schneider S."/>
            <person name="Rohde M."/>
            <person name="Goker M."/>
            <person name="Pukall R."/>
            <person name="Woyke T."/>
            <person name="Bristow J."/>
            <person name="Eisen J."/>
            <person name="Markowitz V."/>
            <person name="Hugenholtz P."/>
            <person name="Kyrpides N."/>
            <person name="Klenk H."/>
            <person name="Detter J."/>
        </authorList>
    </citation>
    <scope>NUCLEOTIDE SEQUENCE [LARGE SCALE GENOMIC DNA]</scope>
    <source>
        <strain evidence="2">ATCC 700841 / DSM 12885 / JCM 10246 / 7p75a</strain>
    </source>
</reference>
<dbReference type="HOGENOM" id="CLU_567281_0_0_9"/>
<gene>
    <name evidence="1" type="ordered locus">Tmar_0941</name>
</gene>